<dbReference type="Gene3D" id="3.40.50.410">
    <property type="entry name" value="von Willebrand factor, type A domain"/>
    <property type="match status" value="1"/>
</dbReference>
<dbReference type="RefSeq" id="WP_353897762.1">
    <property type="nucleotide sequence ID" value="NZ_JBEVCJ010000038.1"/>
</dbReference>
<dbReference type="InterPro" id="IPR002035">
    <property type="entry name" value="VWF_A"/>
</dbReference>
<evidence type="ECO:0000259" key="1">
    <source>
        <dbReference type="PROSITE" id="PS50234"/>
    </source>
</evidence>
<sequence>MRNWQITITHLADLILRLVPPFIVQWSRRYSIRPCQVLHKGVLLVMLLFLPACQQTQQGQRAVYLLIDTSGTYTQELTKAQAIVHYLLATLNSGDSIAVARIDSGSFSEKDIIAQVTFDIRPSTANDQKRLFKHKLEQFVNTLKSGSRNTDITGGVIQASDYVNETQAKEKYVLIFSDLEEDLPKSHIRNFQLDMQNIHVVALNVTKLRQDNIDPRDYKKRLTDWQQRIEQGGGHWRVVNDLERLDRLIGFQ</sequence>
<dbReference type="InterPro" id="IPR036465">
    <property type="entry name" value="vWFA_dom_sf"/>
</dbReference>
<organism evidence="2 3">
    <name type="scientific">Aliikangiella maris</name>
    <dbReference type="NCBI Taxonomy" id="3162458"/>
    <lineage>
        <taxon>Bacteria</taxon>
        <taxon>Pseudomonadati</taxon>
        <taxon>Pseudomonadota</taxon>
        <taxon>Gammaproteobacteria</taxon>
        <taxon>Oceanospirillales</taxon>
        <taxon>Pleioneaceae</taxon>
        <taxon>Aliikangiella</taxon>
    </lineage>
</organism>
<dbReference type="EMBL" id="JBEVCJ010000038">
    <property type="protein sequence ID" value="MET1257180.1"/>
    <property type="molecule type" value="Genomic_DNA"/>
</dbReference>
<evidence type="ECO:0000313" key="2">
    <source>
        <dbReference type="EMBL" id="MET1257180.1"/>
    </source>
</evidence>
<reference evidence="2 3" key="1">
    <citation type="submission" date="2024-06" db="EMBL/GenBank/DDBJ databases">
        <authorList>
            <person name="Li F."/>
        </authorList>
    </citation>
    <scope>NUCLEOTIDE SEQUENCE [LARGE SCALE GENOMIC DNA]</scope>
    <source>
        <strain evidence="2 3">GXAS 311</strain>
    </source>
</reference>
<gene>
    <name evidence="2" type="ORF">ABVT43_18695</name>
</gene>
<protein>
    <submittedName>
        <fullName evidence="2">VWA domain-containing protein</fullName>
    </submittedName>
</protein>
<comment type="caution">
    <text evidence="2">The sequence shown here is derived from an EMBL/GenBank/DDBJ whole genome shotgun (WGS) entry which is preliminary data.</text>
</comment>
<dbReference type="Proteomes" id="UP001548189">
    <property type="component" value="Unassembled WGS sequence"/>
</dbReference>
<dbReference type="SUPFAM" id="SSF53300">
    <property type="entry name" value="vWA-like"/>
    <property type="match status" value="1"/>
</dbReference>
<accession>A0ABV2BZ23</accession>
<keyword evidence="3" id="KW-1185">Reference proteome</keyword>
<dbReference type="PROSITE" id="PS50234">
    <property type="entry name" value="VWFA"/>
    <property type="match status" value="1"/>
</dbReference>
<feature type="domain" description="VWFA" evidence="1">
    <location>
        <begin position="62"/>
        <end position="252"/>
    </location>
</feature>
<proteinExistence type="predicted"/>
<name>A0ABV2BZ23_9GAMM</name>
<evidence type="ECO:0000313" key="3">
    <source>
        <dbReference type="Proteomes" id="UP001548189"/>
    </source>
</evidence>